<evidence type="ECO:0000256" key="1">
    <source>
        <dbReference type="ARBA" id="ARBA00022679"/>
    </source>
</evidence>
<dbReference type="InterPro" id="IPR011004">
    <property type="entry name" value="Trimer_LpxA-like_sf"/>
</dbReference>
<evidence type="ECO:0000313" key="4">
    <source>
        <dbReference type="EMBL" id="XBH12417.1"/>
    </source>
</evidence>
<dbReference type="RefSeq" id="WP_348269439.1">
    <property type="nucleotide sequence ID" value="NZ_CP121195.1"/>
</dbReference>
<keyword evidence="1" id="KW-0808">Transferase</keyword>
<dbReference type="EMBL" id="CP121195">
    <property type="protein sequence ID" value="XBH12417.1"/>
    <property type="molecule type" value="Genomic_DNA"/>
</dbReference>
<accession>A0AAU7D516</accession>
<dbReference type="InterPro" id="IPR018357">
    <property type="entry name" value="Hexapep_transf_CS"/>
</dbReference>
<reference evidence="4" key="1">
    <citation type="submission" date="2023-03" db="EMBL/GenBank/DDBJ databases">
        <title>Edaphobacter sp.</title>
        <authorList>
            <person name="Huber K.J."/>
            <person name="Papendorf J."/>
            <person name="Pilke C."/>
            <person name="Bunk B."/>
            <person name="Sproeer C."/>
            <person name="Pester M."/>
        </authorList>
    </citation>
    <scope>NUCLEOTIDE SEQUENCE</scope>
    <source>
        <strain evidence="4">DSM 109920</strain>
    </source>
</reference>
<sequence length="194" mass="20864">MRVSELVRVVKADWKANAASKKGRVILPLFRISHECAVRSRSANPLWKLGWIYRIGYLLIVVWILGVELPDEVTAGEGLQLYHGQALVVNKRVIMGKNCILRHSTTIGNTILSDGRAGPSPILGDAVELGAHVVIIGDITIGDYAVVGAGSVVVKNIPPGAVVVGNPARIIRYRESHGKSQFVDGAEGVPKFSN</sequence>
<dbReference type="Gene3D" id="2.160.10.10">
    <property type="entry name" value="Hexapeptide repeat proteins"/>
    <property type="match status" value="1"/>
</dbReference>
<dbReference type="PANTHER" id="PTHR42811">
    <property type="entry name" value="SERINE ACETYLTRANSFERASE"/>
    <property type="match status" value="1"/>
</dbReference>
<dbReference type="GO" id="GO:0016746">
    <property type="term" value="F:acyltransferase activity"/>
    <property type="evidence" value="ECO:0007669"/>
    <property type="project" value="UniProtKB-KW"/>
</dbReference>
<dbReference type="Pfam" id="PF00132">
    <property type="entry name" value="Hexapep"/>
    <property type="match status" value="1"/>
</dbReference>
<dbReference type="InterPro" id="IPR001451">
    <property type="entry name" value="Hexapep"/>
</dbReference>
<proteinExistence type="predicted"/>
<organism evidence="4">
    <name type="scientific">Edaphobacter paludis</name>
    <dbReference type="NCBI Taxonomy" id="3035702"/>
    <lineage>
        <taxon>Bacteria</taxon>
        <taxon>Pseudomonadati</taxon>
        <taxon>Acidobacteriota</taxon>
        <taxon>Terriglobia</taxon>
        <taxon>Terriglobales</taxon>
        <taxon>Acidobacteriaceae</taxon>
        <taxon>Edaphobacter</taxon>
    </lineage>
</organism>
<keyword evidence="2" id="KW-0677">Repeat</keyword>
<dbReference type="PROSITE" id="PS00101">
    <property type="entry name" value="HEXAPEP_TRANSFERASES"/>
    <property type="match status" value="1"/>
</dbReference>
<evidence type="ECO:0000256" key="2">
    <source>
        <dbReference type="ARBA" id="ARBA00022737"/>
    </source>
</evidence>
<protein>
    <submittedName>
        <fullName evidence="4">Serine acetyltransferase</fullName>
    </submittedName>
</protein>
<dbReference type="AlphaFoldDB" id="A0AAU7D516"/>
<evidence type="ECO:0000256" key="3">
    <source>
        <dbReference type="ARBA" id="ARBA00023315"/>
    </source>
</evidence>
<keyword evidence="3" id="KW-0012">Acyltransferase</keyword>
<name>A0AAU7D516_9BACT</name>
<dbReference type="SUPFAM" id="SSF51161">
    <property type="entry name" value="Trimeric LpxA-like enzymes"/>
    <property type="match status" value="1"/>
</dbReference>
<gene>
    <name evidence="4" type="ORF">P8936_11995</name>
</gene>